<evidence type="ECO:0000256" key="1">
    <source>
        <dbReference type="SAM" id="SignalP"/>
    </source>
</evidence>
<protein>
    <submittedName>
        <fullName evidence="2">Secreted protein</fullName>
    </submittedName>
</protein>
<accession>A0A8D3WD90</accession>
<keyword evidence="1" id="KW-0732">Signal</keyword>
<evidence type="ECO:0000313" key="3">
    <source>
        <dbReference type="Proteomes" id="UP000002066"/>
    </source>
</evidence>
<feature type="signal peptide" evidence="1">
    <location>
        <begin position="1"/>
        <end position="25"/>
    </location>
</feature>
<gene>
    <name evidence="2" type="ordered locus">Sfla_1109</name>
</gene>
<feature type="chain" id="PRO_5033988267" evidence="1">
    <location>
        <begin position="26"/>
        <end position="100"/>
    </location>
</feature>
<dbReference type="OrthoDB" id="4334181at2"/>
<sequence length="100" mass="9539">MKYAKTVALVAGSVAALGSAAPAFAAATPTAPRISLTGGVNELTSTVPTLPDQVVNPVVDAVGDTAGKVTEDGKVAKSAQAVTTVAEAAGPLIGGLPLGG</sequence>
<reference evidence="2 3" key="1">
    <citation type="submission" date="2011-01" db="EMBL/GenBank/DDBJ databases">
        <title>Complete sequence of chromosome of Streptomyces flavogriseus ATCC 33331.</title>
        <authorList>
            <consortium name="US DOE Joint Genome Institute"/>
            <person name="Lucas S."/>
            <person name="Copeland A."/>
            <person name="Lapidus A."/>
            <person name="Cheng J.-F."/>
            <person name="Goodwin L."/>
            <person name="Pitluck S."/>
            <person name="Davenport K."/>
            <person name="Detter J.C."/>
            <person name="Han C."/>
            <person name="Tapia R."/>
            <person name="Land M."/>
            <person name="Hauser L."/>
            <person name="Kyrpides N."/>
            <person name="Ivanova N."/>
            <person name="Ovchinnikova G."/>
            <person name="Pagani I."/>
            <person name="Brumm P."/>
            <person name="Mead D."/>
            <person name="Woyke T."/>
        </authorList>
    </citation>
    <scope>NUCLEOTIDE SEQUENCE [LARGE SCALE GENOMIC DNA]</scope>
    <source>
        <strain evidence="3">ATCC 33331 / IAF-45CD</strain>
    </source>
</reference>
<proteinExistence type="predicted"/>
<dbReference type="AlphaFoldDB" id="A0A8D3WD90"/>
<dbReference type="Proteomes" id="UP000002066">
    <property type="component" value="Chromosome"/>
</dbReference>
<evidence type="ECO:0000313" key="2">
    <source>
        <dbReference type="EMBL" id="ADW02563.1"/>
    </source>
</evidence>
<organism evidence="2 3">
    <name type="scientific">Streptomyces pratensis (strain ATCC 33331 / IAF-45CD)</name>
    <dbReference type="NCBI Taxonomy" id="591167"/>
    <lineage>
        <taxon>Bacteria</taxon>
        <taxon>Bacillati</taxon>
        <taxon>Actinomycetota</taxon>
        <taxon>Actinomycetes</taxon>
        <taxon>Kitasatosporales</taxon>
        <taxon>Streptomycetaceae</taxon>
        <taxon>Streptomyces</taxon>
    </lineage>
</organism>
<dbReference type="EMBL" id="CP002475">
    <property type="protein sequence ID" value="ADW02563.1"/>
    <property type="molecule type" value="Genomic_DNA"/>
</dbReference>
<name>A0A8D3WD90_STRFA</name>
<dbReference type="KEGG" id="sfa:Sfla_1109"/>